<evidence type="ECO:0000313" key="1">
    <source>
        <dbReference type="EMBL" id="KAH0470236.1"/>
    </source>
</evidence>
<keyword evidence="2" id="KW-1185">Reference proteome</keyword>
<proteinExistence type="predicted"/>
<evidence type="ECO:0000313" key="2">
    <source>
        <dbReference type="Proteomes" id="UP000775213"/>
    </source>
</evidence>
<evidence type="ECO:0008006" key="3">
    <source>
        <dbReference type="Google" id="ProtNLM"/>
    </source>
</evidence>
<comment type="caution">
    <text evidence="1">The sequence shown here is derived from an EMBL/GenBank/DDBJ whole genome shotgun (WGS) entry which is preliminary data.</text>
</comment>
<dbReference type="EMBL" id="JAGFBR010000002">
    <property type="protein sequence ID" value="KAH0470236.1"/>
    <property type="molecule type" value="Genomic_DNA"/>
</dbReference>
<dbReference type="PANTHER" id="PTHR35294">
    <property type="entry name" value="UBIQUITIN-ASSOCIATED/TRANSLATION ELONGATION FACTOR EF1B PROTEIN"/>
    <property type="match status" value="1"/>
</dbReference>
<reference evidence="1 2" key="1">
    <citation type="journal article" date="2021" name="Hortic Res">
        <title>Chromosome-scale assembly of the Dendrobium chrysotoxum genome enhances the understanding of orchid evolution.</title>
        <authorList>
            <person name="Zhang Y."/>
            <person name="Zhang G.Q."/>
            <person name="Zhang D."/>
            <person name="Liu X.D."/>
            <person name="Xu X.Y."/>
            <person name="Sun W.H."/>
            <person name="Yu X."/>
            <person name="Zhu X."/>
            <person name="Wang Z.W."/>
            <person name="Zhao X."/>
            <person name="Zhong W.Y."/>
            <person name="Chen H."/>
            <person name="Yin W.L."/>
            <person name="Huang T."/>
            <person name="Niu S.C."/>
            <person name="Liu Z.J."/>
        </authorList>
    </citation>
    <scope>NUCLEOTIDE SEQUENCE [LARGE SCALE GENOMIC DNA]</scope>
    <source>
        <strain evidence="1">Lindl</strain>
    </source>
</reference>
<name>A0AAV7HM71_DENCH</name>
<protein>
    <recommendedName>
        <fullName evidence="3">UBA domain-containing protein</fullName>
    </recommendedName>
</protein>
<dbReference type="Proteomes" id="UP000775213">
    <property type="component" value="Unassembled WGS sequence"/>
</dbReference>
<dbReference type="PANTHER" id="PTHR35294:SF1">
    <property type="entry name" value="OS05G0409000 PROTEIN"/>
    <property type="match status" value="1"/>
</dbReference>
<sequence>MHESKLHRILVPLLALTIRSWETFSPLRFHRLLSQLLRAMVGLEVSMIQMIILGVHKKNERKHQLQKEKLAQEFHECCISFLTSMKLEALSHQLVSMGFPADRATMATIANEDELARIVEMEVQHKCSRQDVERAIVDCEGDLLKAEENLKLQKATHKSPILIRNPMKGITQQQRLDERDFNSSKRLAPGTSLQESVNKNIQQPFKRILPKFESNLCPSRTP</sequence>
<organism evidence="1 2">
    <name type="scientific">Dendrobium chrysotoxum</name>
    <name type="common">Orchid</name>
    <dbReference type="NCBI Taxonomy" id="161865"/>
    <lineage>
        <taxon>Eukaryota</taxon>
        <taxon>Viridiplantae</taxon>
        <taxon>Streptophyta</taxon>
        <taxon>Embryophyta</taxon>
        <taxon>Tracheophyta</taxon>
        <taxon>Spermatophyta</taxon>
        <taxon>Magnoliopsida</taxon>
        <taxon>Liliopsida</taxon>
        <taxon>Asparagales</taxon>
        <taxon>Orchidaceae</taxon>
        <taxon>Epidendroideae</taxon>
        <taxon>Malaxideae</taxon>
        <taxon>Dendrobiinae</taxon>
        <taxon>Dendrobium</taxon>
    </lineage>
</organism>
<dbReference type="AlphaFoldDB" id="A0AAV7HM71"/>
<gene>
    <name evidence="1" type="ORF">IEQ34_001794</name>
</gene>
<accession>A0AAV7HM71</accession>